<sequence>MKILVALNHPAHYYVFKFTVKELIALGYDVKYVIKEKDILEHLLKSEGVEYIKINEKKNRKKNAFSIIYNGIFELGKQNINLGKVVYQWKPNLMIGTDISITYIGKLFSIPSFVFNEDDFEINKMFCKAAYPFATRIIAPNICSVGKFDYKKIGYNGIQKMAYLHPNNFTPDYDVIKEYVDADKPYFLIRLVSLTAGHDIEGLHTGLNEHLIDEIIKLLEPYGNIIISGEDKINDKYKKYNLNLPPNKMHHLIAFADLFIGDSQTMCAEAGLLGTPFLRFNDFVGKIAYLNEIENEYKLGFGIKTNKPNELIDQIKELIKESDKKKKYKEKKEKLFLDKINVSSFYTNLIDDFLKLKE</sequence>
<dbReference type="Gene3D" id="3.40.50.12580">
    <property type="match status" value="1"/>
</dbReference>
<gene>
    <name evidence="1" type="ORF">B0A77_11580</name>
</gene>
<dbReference type="Proteomes" id="UP000220828">
    <property type="component" value="Unassembled WGS sequence"/>
</dbReference>
<dbReference type="PANTHER" id="PTHR39662">
    <property type="entry name" value="DUF354 DOMAIN-CONTAINING PROTEIN-RELATED"/>
    <property type="match status" value="1"/>
</dbReference>
<name>A0A2H3KPI8_9FLAO</name>
<proteinExistence type="predicted"/>
<dbReference type="InterPro" id="IPR007152">
    <property type="entry name" value="DUF354"/>
</dbReference>
<dbReference type="OrthoDB" id="7058268at2"/>
<dbReference type="RefSeq" id="WP_014083606.1">
    <property type="nucleotide sequence ID" value="NZ_CBCSFI010000025.1"/>
</dbReference>
<accession>A0A2H3KPI8</accession>
<dbReference type="EMBL" id="PCMW01000068">
    <property type="protein sequence ID" value="PDS23149.1"/>
    <property type="molecule type" value="Genomic_DNA"/>
</dbReference>
<dbReference type="AlphaFoldDB" id="A0A2H3KPI8"/>
<dbReference type="Gene3D" id="3.40.50.2000">
    <property type="entry name" value="Glycogen Phosphorylase B"/>
    <property type="match status" value="1"/>
</dbReference>
<organism evidence="1 2">
    <name type="scientific">Flavobacterium branchiophilum</name>
    <dbReference type="NCBI Taxonomy" id="55197"/>
    <lineage>
        <taxon>Bacteria</taxon>
        <taxon>Pseudomonadati</taxon>
        <taxon>Bacteroidota</taxon>
        <taxon>Flavobacteriia</taxon>
        <taxon>Flavobacteriales</taxon>
        <taxon>Flavobacteriaceae</taxon>
        <taxon>Flavobacterium</taxon>
    </lineage>
</organism>
<dbReference type="Pfam" id="PF04007">
    <property type="entry name" value="DUF354"/>
    <property type="match status" value="1"/>
</dbReference>
<evidence type="ECO:0000313" key="1">
    <source>
        <dbReference type="EMBL" id="PDS23149.1"/>
    </source>
</evidence>
<dbReference type="OMA" id="ARDYTCT"/>
<evidence type="ECO:0000313" key="2">
    <source>
        <dbReference type="Proteomes" id="UP000220828"/>
    </source>
</evidence>
<dbReference type="SUPFAM" id="SSF53756">
    <property type="entry name" value="UDP-Glycosyltransferase/glycogen phosphorylase"/>
    <property type="match status" value="1"/>
</dbReference>
<dbReference type="InterPro" id="IPR043148">
    <property type="entry name" value="TagF_C"/>
</dbReference>
<comment type="caution">
    <text evidence="1">The sequence shown here is derived from an EMBL/GenBank/DDBJ whole genome shotgun (WGS) entry which is preliminary data.</text>
</comment>
<reference evidence="1 2" key="1">
    <citation type="submission" date="2017-09" db="EMBL/GenBank/DDBJ databases">
        <title>Whole genomes of Flavobacteriaceae.</title>
        <authorList>
            <person name="Stine C."/>
            <person name="Li C."/>
            <person name="Tadesse D."/>
        </authorList>
    </citation>
    <scope>NUCLEOTIDE SEQUENCE [LARGE SCALE GENOMIC DNA]</scope>
    <source>
        <strain evidence="1 2">ATCC 35036</strain>
    </source>
</reference>
<dbReference type="PANTHER" id="PTHR39662:SF1">
    <property type="entry name" value="DUF354 DOMAIN-CONTAINING PROTEIN"/>
    <property type="match status" value="1"/>
</dbReference>
<protein>
    <submittedName>
        <fullName evidence="1">DUF354 domain-containing protein</fullName>
    </submittedName>
</protein>